<sequence>MKFPIRIWIPYTLLSMGTSNVVVNLLKKKIGSEYAEMIQQLDHKTLKQLIHSLKEFKGTELVNVKDKDGTIVRITL</sequence>
<name>A0ABS2DGA8_9BACI</name>
<organism evidence="1 2">
    <name type="scientific">Bacillus suaedaesalsae</name>
    <dbReference type="NCBI Taxonomy" id="2810349"/>
    <lineage>
        <taxon>Bacteria</taxon>
        <taxon>Bacillati</taxon>
        <taxon>Bacillota</taxon>
        <taxon>Bacilli</taxon>
        <taxon>Bacillales</taxon>
        <taxon>Bacillaceae</taxon>
        <taxon>Bacillus</taxon>
    </lineage>
</organism>
<protein>
    <submittedName>
        <fullName evidence="1">Uncharacterized protein</fullName>
    </submittedName>
</protein>
<evidence type="ECO:0000313" key="2">
    <source>
        <dbReference type="Proteomes" id="UP001518925"/>
    </source>
</evidence>
<dbReference type="RefSeq" id="WP_204201959.1">
    <property type="nucleotide sequence ID" value="NZ_JAFELM010000013.1"/>
</dbReference>
<proteinExistence type="predicted"/>
<accession>A0ABS2DGA8</accession>
<keyword evidence="2" id="KW-1185">Reference proteome</keyword>
<dbReference type="Proteomes" id="UP001518925">
    <property type="component" value="Unassembled WGS sequence"/>
</dbReference>
<comment type="caution">
    <text evidence="1">The sequence shown here is derived from an EMBL/GenBank/DDBJ whole genome shotgun (WGS) entry which is preliminary data.</text>
</comment>
<dbReference type="EMBL" id="JAFELM010000013">
    <property type="protein sequence ID" value="MBM6616573.1"/>
    <property type="molecule type" value="Genomic_DNA"/>
</dbReference>
<reference evidence="1 2" key="1">
    <citation type="submission" date="2021-02" db="EMBL/GenBank/DDBJ databases">
        <title>Bacillus sp. RD4P76, an endophyte from a halophyte.</title>
        <authorList>
            <person name="Sun J.-Q."/>
        </authorList>
    </citation>
    <scope>NUCLEOTIDE SEQUENCE [LARGE SCALE GENOMIC DNA]</scope>
    <source>
        <strain evidence="1 2">RD4P76</strain>
    </source>
</reference>
<evidence type="ECO:0000313" key="1">
    <source>
        <dbReference type="EMBL" id="MBM6616573.1"/>
    </source>
</evidence>
<gene>
    <name evidence="1" type="ORF">JR050_02605</name>
</gene>